<dbReference type="Proteomes" id="UP000018208">
    <property type="component" value="Unassembled WGS sequence"/>
</dbReference>
<reference evidence="1 2" key="1">
    <citation type="journal article" date="2014" name="PLoS Genet.">
        <title>The Genome of Spironucleus salmonicida Highlights a Fish Pathogen Adapted to Fluctuating Environments.</title>
        <authorList>
            <person name="Xu F."/>
            <person name="Jerlstrom-Hultqvist J."/>
            <person name="Einarsson E."/>
            <person name="Astvaldsson A."/>
            <person name="Svard S.G."/>
            <person name="Andersson J.O."/>
        </authorList>
    </citation>
    <scope>NUCLEOTIDE SEQUENCE</scope>
    <source>
        <strain evidence="2">ATCC 50377</strain>
    </source>
</reference>
<proteinExistence type="predicted"/>
<organism evidence="1">
    <name type="scientific">Spironucleus salmonicida</name>
    <dbReference type="NCBI Taxonomy" id="348837"/>
    <lineage>
        <taxon>Eukaryota</taxon>
        <taxon>Metamonada</taxon>
        <taxon>Diplomonadida</taxon>
        <taxon>Hexamitidae</taxon>
        <taxon>Hexamitinae</taxon>
        <taxon>Spironucleus</taxon>
    </lineage>
</organism>
<sequence>MGAAQTKELQSLQYIKSSKTPQNSHLQLNRIRSSILDCEISEYTENINIALVNKENIEQIDICDSFLSQQELSQQSLSYQIPLFYDSNLTNDSFL</sequence>
<evidence type="ECO:0000313" key="2">
    <source>
        <dbReference type="EMBL" id="KAH0572301.1"/>
    </source>
</evidence>
<evidence type="ECO:0000313" key="1">
    <source>
        <dbReference type="EMBL" id="EST41365.1"/>
    </source>
</evidence>
<protein>
    <submittedName>
        <fullName evidence="1">Uncharacterized protein</fullName>
    </submittedName>
</protein>
<evidence type="ECO:0000313" key="3">
    <source>
        <dbReference type="Proteomes" id="UP000018208"/>
    </source>
</evidence>
<accession>V6LAA4</accession>
<gene>
    <name evidence="1" type="ORF">SS50377_19080</name>
    <name evidence="2" type="ORF">SS50377_26511</name>
</gene>
<name>V6LAA4_9EUKA</name>
<dbReference type="EMBL" id="AUWU02000006">
    <property type="protein sequence ID" value="KAH0572301.1"/>
    <property type="molecule type" value="Genomic_DNA"/>
</dbReference>
<dbReference type="EMBL" id="KI546170">
    <property type="protein sequence ID" value="EST41365.1"/>
    <property type="molecule type" value="Genomic_DNA"/>
</dbReference>
<reference evidence="2" key="2">
    <citation type="submission" date="2020-12" db="EMBL/GenBank/DDBJ databases">
        <title>New Spironucleus salmonicida genome in near-complete chromosomes.</title>
        <authorList>
            <person name="Xu F."/>
            <person name="Kurt Z."/>
            <person name="Jimenez-Gonzalez A."/>
            <person name="Astvaldsson A."/>
            <person name="Andersson J.O."/>
            <person name="Svard S.G."/>
        </authorList>
    </citation>
    <scope>NUCLEOTIDE SEQUENCE</scope>
    <source>
        <strain evidence="2">ATCC 50377</strain>
    </source>
</reference>
<dbReference type="VEuPathDB" id="GiardiaDB:SS50377_26511"/>
<keyword evidence="3" id="KW-1185">Reference proteome</keyword>
<dbReference type="AlphaFoldDB" id="V6LAA4"/>